<name>A0A0R1DW41_DROYA</name>
<dbReference type="KEGG" id="dya:Dyak_GE28845"/>
<dbReference type="EMBL" id="CM000159">
    <property type="protein sequence ID" value="KRK01277.1"/>
    <property type="molecule type" value="Genomic_DNA"/>
</dbReference>
<gene>
    <name evidence="2" type="primary">Dyak\GE28845</name>
    <name evidence="2" type="synonym">GE28845</name>
    <name evidence="2" type="ORF">Dyak_GE28845</name>
</gene>
<protein>
    <recommendedName>
        <fullName evidence="4">Kazal-like domain-containing protein</fullName>
    </recommendedName>
</protein>
<evidence type="ECO:0000256" key="1">
    <source>
        <dbReference type="SAM" id="SignalP"/>
    </source>
</evidence>
<sequence length="104" mass="11848">MNAVFIFLICLACFFGACLAFPNPCQMETNCGQVDETSAICGLDEERGCIRKFPSKCHLEKAVCVEGRNFTDFSEEYCSMESYLCEISLTYERWSIFFGHEFSS</sequence>
<keyword evidence="1" id="KW-0732">Signal</keyword>
<dbReference type="Proteomes" id="UP000002282">
    <property type="component" value="Chromosome 3L"/>
</dbReference>
<keyword evidence="3" id="KW-1185">Reference proteome</keyword>
<reference evidence="2 3" key="2">
    <citation type="journal article" date="2007" name="PLoS Biol.">
        <title>Principles of genome evolution in the Drosophila melanogaster species group.</title>
        <authorList>
            <person name="Ranz J.M."/>
            <person name="Maurin D."/>
            <person name="Chan Y.S."/>
            <person name="von Grotthuss M."/>
            <person name="Hillier L.W."/>
            <person name="Roote J."/>
            <person name="Ashburner M."/>
            <person name="Bergman C.M."/>
        </authorList>
    </citation>
    <scope>NUCLEOTIDE SEQUENCE [LARGE SCALE GENOMIC DNA]</scope>
    <source>
        <strain evidence="3">Tai18E2 / Tucson 14021-0261.01</strain>
    </source>
</reference>
<feature type="signal peptide" evidence="1">
    <location>
        <begin position="1"/>
        <end position="20"/>
    </location>
</feature>
<proteinExistence type="predicted"/>
<evidence type="ECO:0000313" key="3">
    <source>
        <dbReference type="Proteomes" id="UP000002282"/>
    </source>
</evidence>
<organism evidence="2 3">
    <name type="scientific">Drosophila yakuba</name>
    <name type="common">Fruit fly</name>
    <dbReference type="NCBI Taxonomy" id="7245"/>
    <lineage>
        <taxon>Eukaryota</taxon>
        <taxon>Metazoa</taxon>
        <taxon>Ecdysozoa</taxon>
        <taxon>Arthropoda</taxon>
        <taxon>Hexapoda</taxon>
        <taxon>Insecta</taxon>
        <taxon>Pterygota</taxon>
        <taxon>Neoptera</taxon>
        <taxon>Endopterygota</taxon>
        <taxon>Diptera</taxon>
        <taxon>Brachycera</taxon>
        <taxon>Muscomorpha</taxon>
        <taxon>Ephydroidea</taxon>
        <taxon>Drosophilidae</taxon>
        <taxon>Drosophila</taxon>
        <taxon>Sophophora</taxon>
    </lineage>
</organism>
<evidence type="ECO:0008006" key="4">
    <source>
        <dbReference type="Google" id="ProtNLM"/>
    </source>
</evidence>
<feature type="chain" id="PRO_5006402962" description="Kazal-like domain-containing protein" evidence="1">
    <location>
        <begin position="21"/>
        <end position="104"/>
    </location>
</feature>
<dbReference type="OrthoDB" id="7901105at2759"/>
<accession>A0A0R1DW41</accession>
<reference evidence="2 3" key="1">
    <citation type="journal article" date="2007" name="Nature">
        <title>Evolution of genes and genomes on the Drosophila phylogeny.</title>
        <authorList>
            <consortium name="Drosophila 12 Genomes Consortium"/>
            <person name="Clark A.G."/>
            <person name="Eisen M.B."/>
            <person name="Smith D.R."/>
            <person name="Bergman C.M."/>
            <person name="Oliver B."/>
            <person name="Markow T.A."/>
            <person name="Kaufman T.C."/>
            <person name="Kellis M."/>
            <person name="Gelbart W."/>
            <person name="Iyer V.N."/>
            <person name="Pollard D.A."/>
            <person name="Sackton T.B."/>
            <person name="Larracuente A.M."/>
            <person name="Singh N.D."/>
            <person name="Abad J.P."/>
            <person name="Abt D.N."/>
            <person name="Adryan B."/>
            <person name="Aguade M."/>
            <person name="Akashi H."/>
            <person name="Anderson W.W."/>
            <person name="Aquadro C.F."/>
            <person name="Ardell D.H."/>
            <person name="Arguello R."/>
            <person name="Artieri C.G."/>
            <person name="Barbash D.A."/>
            <person name="Barker D."/>
            <person name="Barsanti P."/>
            <person name="Batterham P."/>
            <person name="Batzoglou S."/>
            <person name="Begun D."/>
            <person name="Bhutkar A."/>
            <person name="Blanco E."/>
            <person name="Bosak S.A."/>
            <person name="Bradley R.K."/>
            <person name="Brand A.D."/>
            <person name="Brent M.R."/>
            <person name="Brooks A.N."/>
            <person name="Brown R.H."/>
            <person name="Butlin R.K."/>
            <person name="Caggese C."/>
            <person name="Calvi B.R."/>
            <person name="Bernardo de Carvalho A."/>
            <person name="Caspi A."/>
            <person name="Castrezana S."/>
            <person name="Celniker S.E."/>
            <person name="Chang J.L."/>
            <person name="Chapple C."/>
            <person name="Chatterji S."/>
            <person name="Chinwalla A."/>
            <person name="Civetta A."/>
            <person name="Clifton S.W."/>
            <person name="Comeron J.M."/>
            <person name="Costello J.C."/>
            <person name="Coyne J.A."/>
            <person name="Daub J."/>
            <person name="David R.G."/>
            <person name="Delcher A.L."/>
            <person name="Delehaunty K."/>
            <person name="Do C.B."/>
            <person name="Ebling H."/>
            <person name="Edwards K."/>
            <person name="Eickbush T."/>
            <person name="Evans J.D."/>
            <person name="Filipski A."/>
            <person name="Findeiss S."/>
            <person name="Freyhult E."/>
            <person name="Fulton L."/>
            <person name="Fulton R."/>
            <person name="Garcia A.C."/>
            <person name="Gardiner A."/>
            <person name="Garfield D.A."/>
            <person name="Garvin B.E."/>
            <person name="Gibson G."/>
            <person name="Gilbert D."/>
            <person name="Gnerre S."/>
            <person name="Godfrey J."/>
            <person name="Good R."/>
            <person name="Gotea V."/>
            <person name="Gravely B."/>
            <person name="Greenberg A.J."/>
            <person name="Griffiths-Jones S."/>
            <person name="Gross S."/>
            <person name="Guigo R."/>
            <person name="Gustafson E.A."/>
            <person name="Haerty W."/>
            <person name="Hahn M.W."/>
            <person name="Halligan D.L."/>
            <person name="Halpern A.L."/>
            <person name="Halter G.M."/>
            <person name="Han M.V."/>
            <person name="Heger A."/>
            <person name="Hillier L."/>
            <person name="Hinrichs A.S."/>
            <person name="Holmes I."/>
            <person name="Hoskins R.A."/>
            <person name="Hubisz M.J."/>
            <person name="Hultmark D."/>
            <person name="Huntley M.A."/>
            <person name="Jaffe D.B."/>
            <person name="Jagadeeshan S."/>
            <person name="Jeck W.R."/>
            <person name="Johnson J."/>
            <person name="Jones C.D."/>
            <person name="Jordan W.C."/>
            <person name="Karpen G.H."/>
            <person name="Kataoka E."/>
            <person name="Keightley P.D."/>
            <person name="Kheradpour P."/>
            <person name="Kirkness E.F."/>
            <person name="Koerich L.B."/>
            <person name="Kristiansen K."/>
            <person name="Kudrna D."/>
            <person name="Kulathinal R.J."/>
            <person name="Kumar S."/>
            <person name="Kwok R."/>
            <person name="Lander E."/>
            <person name="Langley C.H."/>
            <person name="Lapoint R."/>
            <person name="Lazzaro B.P."/>
            <person name="Lee S.J."/>
            <person name="Levesque L."/>
            <person name="Li R."/>
            <person name="Lin C.F."/>
            <person name="Lin M.F."/>
            <person name="Lindblad-Toh K."/>
            <person name="Llopart A."/>
            <person name="Long M."/>
            <person name="Low L."/>
            <person name="Lozovsky E."/>
            <person name="Lu J."/>
            <person name="Luo M."/>
            <person name="Machado C.A."/>
            <person name="Makalowski W."/>
            <person name="Marzo M."/>
            <person name="Matsuda M."/>
            <person name="Matzkin L."/>
            <person name="McAllister B."/>
            <person name="McBride C.S."/>
            <person name="McKernan B."/>
            <person name="McKernan K."/>
            <person name="Mendez-Lago M."/>
            <person name="Minx P."/>
            <person name="Mollenhauer M.U."/>
            <person name="Montooth K."/>
            <person name="Mount S.M."/>
            <person name="Mu X."/>
            <person name="Myers E."/>
            <person name="Negre B."/>
            <person name="Newfeld S."/>
            <person name="Nielsen R."/>
            <person name="Noor M.A."/>
            <person name="O'Grady P."/>
            <person name="Pachter L."/>
            <person name="Papaceit M."/>
            <person name="Parisi M.J."/>
            <person name="Parisi M."/>
            <person name="Parts L."/>
            <person name="Pedersen J.S."/>
            <person name="Pesole G."/>
            <person name="Phillippy A.M."/>
            <person name="Ponting C.P."/>
            <person name="Pop M."/>
            <person name="Porcelli D."/>
            <person name="Powell J.R."/>
            <person name="Prohaska S."/>
            <person name="Pruitt K."/>
            <person name="Puig M."/>
            <person name="Quesneville H."/>
            <person name="Ram K.R."/>
            <person name="Rand D."/>
            <person name="Rasmussen M.D."/>
            <person name="Reed L.K."/>
            <person name="Reenan R."/>
            <person name="Reily A."/>
            <person name="Remington K.A."/>
            <person name="Rieger T.T."/>
            <person name="Ritchie M.G."/>
            <person name="Robin C."/>
            <person name="Rogers Y.H."/>
            <person name="Rohde C."/>
            <person name="Rozas J."/>
            <person name="Rubenfield M.J."/>
            <person name="Ruiz A."/>
            <person name="Russo S."/>
            <person name="Salzberg S.L."/>
            <person name="Sanchez-Gracia A."/>
            <person name="Saranga D.J."/>
            <person name="Sato H."/>
            <person name="Schaeffer S.W."/>
            <person name="Schatz M.C."/>
            <person name="Schlenke T."/>
            <person name="Schwartz R."/>
            <person name="Segarra C."/>
            <person name="Singh R.S."/>
            <person name="Sirot L."/>
            <person name="Sirota M."/>
            <person name="Sisneros N.B."/>
            <person name="Smith C.D."/>
            <person name="Smith T.F."/>
            <person name="Spieth J."/>
            <person name="Stage D.E."/>
            <person name="Stark A."/>
            <person name="Stephan W."/>
            <person name="Strausberg R.L."/>
            <person name="Strempel S."/>
            <person name="Sturgill D."/>
            <person name="Sutton G."/>
            <person name="Sutton G.G."/>
            <person name="Tao W."/>
            <person name="Teichmann S."/>
            <person name="Tobari Y.N."/>
            <person name="Tomimura Y."/>
            <person name="Tsolas J.M."/>
            <person name="Valente V.L."/>
            <person name="Venter E."/>
            <person name="Venter J.C."/>
            <person name="Vicario S."/>
            <person name="Vieira F.G."/>
            <person name="Vilella A.J."/>
            <person name="Villasante A."/>
            <person name="Walenz B."/>
            <person name="Wang J."/>
            <person name="Wasserman M."/>
            <person name="Watts T."/>
            <person name="Wilson D."/>
            <person name="Wilson R.K."/>
            <person name="Wing R.A."/>
            <person name="Wolfner M.F."/>
            <person name="Wong A."/>
            <person name="Wong G.K."/>
            <person name="Wu C.I."/>
            <person name="Wu G."/>
            <person name="Yamamoto D."/>
            <person name="Yang H.P."/>
            <person name="Yang S.P."/>
            <person name="Yorke J.A."/>
            <person name="Yoshida K."/>
            <person name="Zdobnov E."/>
            <person name="Zhang P."/>
            <person name="Zhang Y."/>
            <person name="Zimin A.V."/>
            <person name="Baldwin J."/>
            <person name="Abdouelleil A."/>
            <person name="Abdulkadir J."/>
            <person name="Abebe A."/>
            <person name="Abera B."/>
            <person name="Abreu J."/>
            <person name="Acer S.C."/>
            <person name="Aftuck L."/>
            <person name="Alexander A."/>
            <person name="An P."/>
            <person name="Anderson E."/>
            <person name="Anderson S."/>
            <person name="Arachi H."/>
            <person name="Azer M."/>
            <person name="Bachantsang P."/>
            <person name="Barry A."/>
            <person name="Bayul T."/>
            <person name="Berlin A."/>
            <person name="Bessette D."/>
            <person name="Bloom T."/>
            <person name="Blye J."/>
            <person name="Boguslavskiy L."/>
            <person name="Bonnet C."/>
            <person name="Boukhgalter B."/>
            <person name="Bourzgui I."/>
            <person name="Brown A."/>
            <person name="Cahill P."/>
            <person name="Channer S."/>
            <person name="Cheshatsang Y."/>
            <person name="Chuda L."/>
            <person name="Citroen M."/>
            <person name="Collymore A."/>
            <person name="Cooke P."/>
            <person name="Costello M."/>
            <person name="D'Aco K."/>
            <person name="Daza R."/>
            <person name="De Haan G."/>
            <person name="DeGray S."/>
            <person name="DeMaso C."/>
            <person name="Dhargay N."/>
            <person name="Dooley K."/>
            <person name="Dooley E."/>
            <person name="Doricent M."/>
            <person name="Dorje P."/>
            <person name="Dorjee K."/>
            <person name="Dupes A."/>
            <person name="Elong R."/>
            <person name="Falk J."/>
            <person name="Farina A."/>
            <person name="Faro S."/>
            <person name="Ferguson D."/>
            <person name="Fisher S."/>
            <person name="Foley C.D."/>
            <person name="Franke A."/>
            <person name="Friedrich D."/>
            <person name="Gadbois L."/>
            <person name="Gearin G."/>
            <person name="Gearin C.R."/>
            <person name="Giannoukos G."/>
            <person name="Goode T."/>
            <person name="Graham J."/>
            <person name="Grandbois E."/>
            <person name="Grewal S."/>
            <person name="Gyaltsen K."/>
            <person name="Hafez N."/>
            <person name="Hagos B."/>
            <person name="Hall J."/>
            <person name="Henson C."/>
            <person name="Hollinger A."/>
            <person name="Honan T."/>
            <person name="Huard M.D."/>
            <person name="Hughes L."/>
            <person name="Hurhula B."/>
            <person name="Husby M.E."/>
            <person name="Kamat A."/>
            <person name="Kanga B."/>
            <person name="Kashin S."/>
            <person name="Khazanovich D."/>
            <person name="Kisner P."/>
            <person name="Lance K."/>
            <person name="Lara M."/>
            <person name="Lee W."/>
            <person name="Lennon N."/>
            <person name="Letendre F."/>
            <person name="LeVine R."/>
            <person name="Lipovsky A."/>
            <person name="Liu X."/>
            <person name="Liu J."/>
            <person name="Liu S."/>
            <person name="Lokyitsang T."/>
            <person name="Lokyitsang Y."/>
            <person name="Lubonja R."/>
            <person name="Lui A."/>
            <person name="MacDonald P."/>
            <person name="Magnisalis V."/>
            <person name="Maru K."/>
            <person name="Matthews C."/>
            <person name="McCusker W."/>
            <person name="McDonough S."/>
            <person name="Mehta T."/>
            <person name="Meldrim J."/>
            <person name="Meneus L."/>
            <person name="Mihai O."/>
            <person name="Mihalev A."/>
            <person name="Mihova T."/>
            <person name="Mittelman R."/>
            <person name="Mlenga V."/>
            <person name="Montmayeur A."/>
            <person name="Mulrain L."/>
            <person name="Navidi A."/>
            <person name="Naylor J."/>
            <person name="Negash T."/>
            <person name="Nguyen T."/>
            <person name="Nguyen N."/>
            <person name="Nicol R."/>
            <person name="Norbu C."/>
            <person name="Norbu N."/>
            <person name="Novod N."/>
            <person name="O'Neill B."/>
            <person name="Osman S."/>
            <person name="Markiewicz E."/>
            <person name="Oyono O.L."/>
            <person name="Patti C."/>
            <person name="Phunkhang P."/>
            <person name="Pierre F."/>
            <person name="Priest M."/>
            <person name="Raghuraman S."/>
            <person name="Rege F."/>
            <person name="Reyes R."/>
            <person name="Rise C."/>
            <person name="Rogov P."/>
            <person name="Ross K."/>
            <person name="Ryan E."/>
            <person name="Settipalli S."/>
            <person name="Shea T."/>
            <person name="Sherpa N."/>
            <person name="Shi L."/>
            <person name="Shih D."/>
            <person name="Sparrow T."/>
            <person name="Spaulding J."/>
            <person name="Stalker J."/>
            <person name="Stange-Thomann N."/>
            <person name="Stavropoulos S."/>
            <person name="Stone C."/>
            <person name="Strader C."/>
            <person name="Tesfaye S."/>
            <person name="Thomson T."/>
            <person name="Thoulutsang Y."/>
            <person name="Thoulutsang D."/>
            <person name="Topham K."/>
            <person name="Topping I."/>
            <person name="Tsamla T."/>
            <person name="Vassiliev H."/>
            <person name="Vo A."/>
            <person name="Wangchuk T."/>
            <person name="Wangdi T."/>
            <person name="Weiand M."/>
            <person name="Wilkinson J."/>
            <person name="Wilson A."/>
            <person name="Yadav S."/>
            <person name="Young G."/>
            <person name="Yu Q."/>
            <person name="Zembek L."/>
            <person name="Zhong D."/>
            <person name="Zimmer A."/>
            <person name="Zwirko Z."/>
            <person name="Jaffe D.B."/>
            <person name="Alvarez P."/>
            <person name="Brockman W."/>
            <person name="Butler J."/>
            <person name="Chin C."/>
            <person name="Gnerre S."/>
            <person name="Grabherr M."/>
            <person name="Kleber M."/>
            <person name="Mauceli E."/>
            <person name="MacCallum I."/>
        </authorList>
    </citation>
    <scope>NUCLEOTIDE SEQUENCE [LARGE SCALE GENOMIC DNA]</scope>
    <source>
        <strain evidence="3">Tai18E2 / Tucson 14021-0261.01</strain>
    </source>
</reference>
<dbReference type="AlphaFoldDB" id="A0A0R1DW41"/>
<evidence type="ECO:0000313" key="2">
    <source>
        <dbReference type="EMBL" id="KRK01277.1"/>
    </source>
</evidence>